<proteinExistence type="predicted"/>
<accession>B9Z715</accession>
<protein>
    <submittedName>
        <fullName evidence="1">Integrase family protein</fullName>
    </submittedName>
</protein>
<reference evidence="1 2" key="1">
    <citation type="submission" date="2009-02" db="EMBL/GenBank/DDBJ databases">
        <title>Sequencing of the draft genome and assembly of Lutiella nitroferrum 2002.</title>
        <authorList>
            <consortium name="US DOE Joint Genome Institute (JGI-PGF)"/>
            <person name="Lucas S."/>
            <person name="Copeland A."/>
            <person name="Lapidus A."/>
            <person name="Glavina del Rio T."/>
            <person name="Tice H."/>
            <person name="Bruce D."/>
            <person name="Goodwin L."/>
            <person name="Pitluck S."/>
            <person name="Larimer F."/>
            <person name="Land M.L."/>
            <person name="Hauser L."/>
            <person name="Coates J.D."/>
        </authorList>
    </citation>
    <scope>NUCLEOTIDE SEQUENCE [LARGE SCALE GENOMIC DNA]</scope>
    <source>
        <strain evidence="1 2">2002</strain>
    </source>
</reference>
<dbReference type="GO" id="GO:0003677">
    <property type="term" value="F:DNA binding"/>
    <property type="evidence" value="ECO:0007669"/>
    <property type="project" value="InterPro"/>
</dbReference>
<dbReference type="AlphaFoldDB" id="B9Z715"/>
<gene>
    <name evidence="1" type="ORF">FuraDRAFT_3151</name>
</gene>
<dbReference type="eggNOG" id="COG4688">
    <property type="taxonomic scope" value="Bacteria"/>
</dbReference>
<dbReference type="Proteomes" id="UP000003165">
    <property type="component" value="Unassembled WGS sequence"/>
</dbReference>
<dbReference type="RefSeq" id="WP_008955170.1">
    <property type="nucleotide sequence ID" value="NZ_ACIS01000009.1"/>
</dbReference>
<comment type="caution">
    <text evidence="1">The sequence shown here is derived from an EMBL/GenBank/DDBJ whole genome shotgun (WGS) entry which is preliminary data.</text>
</comment>
<dbReference type="EMBL" id="ACIS01000009">
    <property type="protein sequence ID" value="EEG07330.1"/>
    <property type="molecule type" value="Genomic_DNA"/>
</dbReference>
<dbReference type="SUPFAM" id="SSF56349">
    <property type="entry name" value="DNA breaking-rejoining enzymes"/>
    <property type="match status" value="1"/>
</dbReference>
<dbReference type="InterPro" id="IPR011010">
    <property type="entry name" value="DNA_brk_join_enz"/>
</dbReference>
<organism evidence="1 2">
    <name type="scientific">Pseudogulbenkiania ferrooxidans 2002</name>
    <dbReference type="NCBI Taxonomy" id="279714"/>
    <lineage>
        <taxon>Bacteria</taxon>
        <taxon>Pseudomonadati</taxon>
        <taxon>Pseudomonadota</taxon>
        <taxon>Betaproteobacteria</taxon>
        <taxon>Neisseriales</taxon>
        <taxon>Chromobacteriaceae</taxon>
        <taxon>Pseudogulbenkiania</taxon>
    </lineage>
</organism>
<evidence type="ECO:0000313" key="1">
    <source>
        <dbReference type="EMBL" id="EEG07330.1"/>
    </source>
</evidence>
<evidence type="ECO:0000313" key="2">
    <source>
        <dbReference type="Proteomes" id="UP000003165"/>
    </source>
</evidence>
<keyword evidence="2" id="KW-1185">Reference proteome</keyword>
<sequence>MNEVLLFTPKQELDALDNLEGFITMCRERLTVFGADLAFDAHIWDVTKECARKGQGTKRERITFCTLTTAGTKCPEPMSSAFRSFAQAYIRYMQGMRPVVGLGFRMAALRALEAALTENGAERSPVKADTGIFNRAAQLLHARFSEGAAYRIGIQLQMVADFLATNRLTVVPLRWHNSIKRPAGGTRVGKEFDEQRASKLPSPRALEVLPKVFRLAVAPADILVSSIAAILCSAPDRINEVLTLPVDCEVNLAGAYGIRWWPAKEADPMVKWVIPSMSSVVQEALGKIRKETDAARKVASWYEANPTRMYLPANLERLRDHELLSMQEVGKVLWGRKFANGSPHTWCKENSIPLEKQGRIWFAPFAQVESVVLAMLPSNFPLLEPDKKLKYSEALCVVQRNLFHRKKATYVPVIEPIVIQHINDGLGARSEHGTQSIFDSLGFTDDTEKPIRMTTHQFRHYLNTLAQAGGLSQLDIAKWSGRRDIRQNEAYDHVSADEMVQRIRNVIGDEERMFGPLASIPKNTLIPRDEFARLKIPTAHTTDFGFCVHDYSMVPCQHHRDCISCEEHVCIKGDEAKWAKLHTHLKEAQKLLADAEEAVQKGYIGGDRWMEHHQLTTERLYQLCEILDNPDVPVGAVIQLSGLQIPPQISQAEEQPLALTPPSSVEEMNITPSLDLLRNLLRD</sequence>
<name>B9Z715_9NEIS</name>